<sequence length="435" mass="49562">MSVFNRLKNIFSPKAEALPEEISLNDRRLLEILGVENSEFNYKGKNALKEATVFSCIRILADSVGKLPTKVYKNNNGRQSATEHYLTPILKIRPNTWMSARDFFKALEVQRNIYGNAYAWIEFETVGKNAGHVTGIYPLDSSKVEIYIDDIGLLPHKGRLWYVYTDKKGTQYRIDPDEMLHFKGLTSDGILGMTPLEQLKNTIENAGAASEYLNNSFKTGLQTKGIIHYIGDLNPEAQRVFRERFEQMASGLKNANRVSLLPIGYQFQPLSLTMADAQFIENTQLTVKQIAAAFGIKNHQINDLDRATHTNVEHQQREFYVDTLMDILTGYEQELTYKLFTNKELEEGYYIKFNVNAILRADPKTRYEGYRIAIQSGFMTANEVRALEELETKEGGDRLLINGNMMPIEMAGEQYMRDKITGEEVKGGDDIGKEE</sequence>
<proteinExistence type="predicted"/>
<dbReference type="NCBIfam" id="TIGR01537">
    <property type="entry name" value="portal_HK97"/>
    <property type="match status" value="1"/>
</dbReference>
<gene>
    <name evidence="1" type="ORF">H8707_04435</name>
</gene>
<keyword evidence="2" id="KW-1185">Reference proteome</keyword>
<dbReference type="RefSeq" id="WP_262428940.1">
    <property type="nucleotide sequence ID" value="NZ_JACRTG010000012.1"/>
</dbReference>
<dbReference type="Pfam" id="PF04860">
    <property type="entry name" value="Phage_portal"/>
    <property type="match status" value="1"/>
</dbReference>
<reference evidence="1" key="1">
    <citation type="submission" date="2020-08" db="EMBL/GenBank/DDBJ databases">
        <title>Genome public.</title>
        <authorList>
            <person name="Liu C."/>
            <person name="Sun Q."/>
        </authorList>
    </citation>
    <scope>NUCLEOTIDE SEQUENCE</scope>
    <source>
        <strain evidence="1">BX21</strain>
    </source>
</reference>
<dbReference type="AlphaFoldDB" id="A0A926IEK8"/>
<comment type="caution">
    <text evidence="1">The sequence shown here is derived from an EMBL/GenBank/DDBJ whole genome shotgun (WGS) entry which is preliminary data.</text>
</comment>
<dbReference type="Proteomes" id="UP000601171">
    <property type="component" value="Unassembled WGS sequence"/>
</dbReference>
<evidence type="ECO:0000313" key="2">
    <source>
        <dbReference type="Proteomes" id="UP000601171"/>
    </source>
</evidence>
<name>A0A926IEK8_9FIRM</name>
<evidence type="ECO:0000313" key="1">
    <source>
        <dbReference type="EMBL" id="MBC8587487.1"/>
    </source>
</evidence>
<dbReference type="InterPro" id="IPR006944">
    <property type="entry name" value="Phage/GTA_portal"/>
</dbReference>
<protein>
    <submittedName>
        <fullName evidence="1">Phage portal protein</fullName>
    </submittedName>
</protein>
<dbReference type="EMBL" id="JACRTG010000012">
    <property type="protein sequence ID" value="MBC8587487.1"/>
    <property type="molecule type" value="Genomic_DNA"/>
</dbReference>
<organism evidence="1 2">
    <name type="scientific">Paratissierella segnis</name>
    <dbReference type="NCBI Taxonomy" id="2763679"/>
    <lineage>
        <taxon>Bacteria</taxon>
        <taxon>Bacillati</taxon>
        <taxon>Bacillota</taxon>
        <taxon>Tissierellia</taxon>
        <taxon>Tissierellales</taxon>
        <taxon>Tissierellaceae</taxon>
        <taxon>Paratissierella</taxon>
    </lineage>
</organism>
<dbReference type="InterPro" id="IPR006427">
    <property type="entry name" value="Portal_HK97"/>
</dbReference>
<accession>A0A926IEK8</accession>